<dbReference type="RefSeq" id="WP_413266690.1">
    <property type="nucleotide sequence ID" value="NZ_JBHFNR010000237.1"/>
</dbReference>
<dbReference type="NCBIfam" id="TIGR02122">
    <property type="entry name" value="TRAP_TAXI"/>
    <property type="match status" value="1"/>
</dbReference>
<dbReference type="EMBL" id="JBHFNR010000237">
    <property type="protein sequence ID" value="MFB2897074.1"/>
    <property type="molecule type" value="Genomic_DNA"/>
</dbReference>
<dbReference type="PANTHER" id="PTHR42941">
    <property type="entry name" value="SLL1037 PROTEIN"/>
    <property type="match status" value="1"/>
</dbReference>
<dbReference type="Gene3D" id="3.40.190.10">
    <property type="entry name" value="Periplasmic binding protein-like II"/>
    <property type="match status" value="2"/>
</dbReference>
<dbReference type="Proteomes" id="UP001576784">
    <property type="component" value="Unassembled WGS sequence"/>
</dbReference>
<name>A0ABV4XZB8_9CYAN</name>
<dbReference type="SUPFAM" id="SSF53850">
    <property type="entry name" value="Periplasmic binding protein-like II"/>
    <property type="match status" value="1"/>
</dbReference>
<dbReference type="Pfam" id="PF16868">
    <property type="entry name" value="NMT1_3"/>
    <property type="match status" value="1"/>
</dbReference>
<keyword evidence="1" id="KW-1133">Transmembrane helix</keyword>
<gene>
    <name evidence="2" type="ORF">ACE1CI_29520</name>
</gene>
<accession>A0ABV4XZB8</accession>
<proteinExistence type="predicted"/>
<sequence length="455" mass="50834">MNQSPMQKKFPKNFLSSINLIYLSLGCLSIGLIAALVWFFVANNFKTYRLTLVAGSKDGESYILSKAIERVVEAKNPKIQIDVVETKGTEENIEKLEKGEAQLATAQADIPAGRSARTVVFLYPDIFQLAVKTNSEIKDFADLKGKRIALWQKGGQYRSFLQVAAHYGLQEQDFIFVGNNSKESDEAFRQNQADAFFRVRALGNRNIVDLVQKYNARLLPLDQAAALRIKYPAFEPAEIPKGVFQGSSPAIPDVNLPTIAVRRLLLASDKVDSEVVRQITEVLDSHRQEIADNIPDEFADVRPLVASITQPTTTGGTGIPIHPGSLAYFERDQPSFIQENADYLALILTVALLVGSWFWELKSWLEKRRKNESDRHISTIIGLMKSVQEKQIPATVGLEELDKVFAQAATDLIDEKISQESFRTLSEAYKATRDVIAHQTDVPNEKSDRIPKIPA</sequence>
<comment type="caution">
    <text evidence="2">The sequence shown here is derived from an EMBL/GenBank/DDBJ whole genome shotgun (WGS) entry which is preliminary data.</text>
</comment>
<evidence type="ECO:0000313" key="3">
    <source>
        <dbReference type="Proteomes" id="UP001576784"/>
    </source>
</evidence>
<keyword evidence="3" id="KW-1185">Reference proteome</keyword>
<evidence type="ECO:0000313" key="2">
    <source>
        <dbReference type="EMBL" id="MFB2897074.1"/>
    </source>
</evidence>
<protein>
    <submittedName>
        <fullName evidence="2">TAXI family TRAP transporter solute-binding subunit</fullName>
    </submittedName>
</protein>
<keyword evidence="1" id="KW-0472">Membrane</keyword>
<dbReference type="PANTHER" id="PTHR42941:SF1">
    <property type="entry name" value="SLL1037 PROTEIN"/>
    <property type="match status" value="1"/>
</dbReference>
<organism evidence="2 3">
    <name type="scientific">Floridaenema flaviceps BLCC-F50</name>
    <dbReference type="NCBI Taxonomy" id="3153642"/>
    <lineage>
        <taxon>Bacteria</taxon>
        <taxon>Bacillati</taxon>
        <taxon>Cyanobacteriota</taxon>
        <taxon>Cyanophyceae</taxon>
        <taxon>Oscillatoriophycideae</taxon>
        <taxon>Aerosakkonematales</taxon>
        <taxon>Aerosakkonemataceae</taxon>
        <taxon>Floridanema</taxon>
        <taxon>Floridanema flaviceps</taxon>
    </lineage>
</organism>
<feature type="transmembrane region" description="Helical" evidence="1">
    <location>
        <begin position="20"/>
        <end position="41"/>
    </location>
</feature>
<reference evidence="2 3" key="1">
    <citation type="submission" date="2024-09" db="EMBL/GenBank/DDBJ databases">
        <title>Floridaenema gen nov. (Aerosakkonemataceae, Aerosakkonematales ord. nov., Cyanobacteria) from benthic tropical and subtropical fresh waters, with the description of four new species.</title>
        <authorList>
            <person name="Moretto J.A."/>
            <person name="Berthold D.E."/>
            <person name="Lefler F.W."/>
            <person name="Huang I.-S."/>
            <person name="Laughinghouse H. IV."/>
        </authorList>
    </citation>
    <scope>NUCLEOTIDE SEQUENCE [LARGE SCALE GENOMIC DNA]</scope>
    <source>
        <strain evidence="2 3">BLCC-F50</strain>
    </source>
</reference>
<dbReference type="InterPro" id="IPR011852">
    <property type="entry name" value="TRAP_TAXI"/>
</dbReference>
<evidence type="ECO:0000256" key="1">
    <source>
        <dbReference type="SAM" id="Phobius"/>
    </source>
</evidence>
<keyword evidence="1" id="KW-0812">Transmembrane</keyword>